<keyword evidence="6" id="KW-1185">Reference proteome</keyword>
<keyword evidence="1" id="KW-1015">Disulfide bond</keyword>
<dbReference type="AlphaFoldDB" id="A0A8J5JSB1"/>
<feature type="domain" description="CUB" evidence="4">
    <location>
        <begin position="33"/>
        <end position="96"/>
    </location>
</feature>
<dbReference type="Proteomes" id="UP000747542">
    <property type="component" value="Unassembled WGS sequence"/>
</dbReference>
<comment type="caution">
    <text evidence="5">The sequence shown here is derived from an EMBL/GenBank/DDBJ whole genome shotgun (WGS) entry which is preliminary data.</text>
</comment>
<sequence>MVTLALVLMVITGVAADSFQLPAQARALVTEPCGVINMAPGERKAIQDDSNPKANYSPNQRCQWTFKCAPESSTYLEFRCPYFSLEESTSCVNDRLILKSRTNRETCEVLTDEESSKSVTARVVVSRVNIAVKASVSSELVTASNISILRVEFKDSENWVSSLKTPVGLS</sequence>
<reference evidence="5" key="1">
    <citation type="journal article" date="2021" name="Sci. Adv.">
        <title>The American lobster genome reveals insights on longevity, neural, and immune adaptations.</title>
        <authorList>
            <person name="Polinski J.M."/>
            <person name="Zimin A.V."/>
            <person name="Clark K.F."/>
            <person name="Kohn A.B."/>
            <person name="Sadowski N."/>
            <person name="Timp W."/>
            <person name="Ptitsyn A."/>
            <person name="Khanna P."/>
            <person name="Romanova D.Y."/>
            <person name="Williams P."/>
            <person name="Greenwood S.J."/>
            <person name="Moroz L.L."/>
            <person name="Walt D.R."/>
            <person name="Bodnar A.G."/>
        </authorList>
    </citation>
    <scope>NUCLEOTIDE SEQUENCE</scope>
    <source>
        <strain evidence="5">GMGI-L3</strain>
    </source>
</reference>
<dbReference type="InterPro" id="IPR035914">
    <property type="entry name" value="Sperma_CUB_dom_sf"/>
</dbReference>
<evidence type="ECO:0000256" key="2">
    <source>
        <dbReference type="PROSITE-ProRule" id="PRU00059"/>
    </source>
</evidence>
<keyword evidence="3" id="KW-0732">Signal</keyword>
<gene>
    <name evidence="5" type="primary">Cdcp-L12</name>
    <name evidence="5" type="ORF">Hamer_G007632</name>
</gene>
<dbReference type="Pfam" id="PF00431">
    <property type="entry name" value="CUB"/>
    <property type="match status" value="1"/>
</dbReference>
<feature type="chain" id="PRO_5035159750" evidence="3">
    <location>
        <begin position="17"/>
        <end position="170"/>
    </location>
</feature>
<dbReference type="Gene3D" id="2.60.120.290">
    <property type="entry name" value="Spermadhesin, CUB domain"/>
    <property type="match status" value="1"/>
</dbReference>
<dbReference type="InterPro" id="IPR000859">
    <property type="entry name" value="CUB_dom"/>
</dbReference>
<protein>
    <submittedName>
        <fullName evidence="5">Putative CUB domain-containing protein-like 12</fullName>
    </submittedName>
</protein>
<organism evidence="5 6">
    <name type="scientific">Homarus americanus</name>
    <name type="common">American lobster</name>
    <dbReference type="NCBI Taxonomy" id="6706"/>
    <lineage>
        <taxon>Eukaryota</taxon>
        <taxon>Metazoa</taxon>
        <taxon>Ecdysozoa</taxon>
        <taxon>Arthropoda</taxon>
        <taxon>Crustacea</taxon>
        <taxon>Multicrustacea</taxon>
        <taxon>Malacostraca</taxon>
        <taxon>Eumalacostraca</taxon>
        <taxon>Eucarida</taxon>
        <taxon>Decapoda</taxon>
        <taxon>Pleocyemata</taxon>
        <taxon>Astacidea</taxon>
        <taxon>Nephropoidea</taxon>
        <taxon>Nephropidae</taxon>
        <taxon>Homarus</taxon>
    </lineage>
</organism>
<feature type="signal peptide" evidence="3">
    <location>
        <begin position="1"/>
        <end position="16"/>
    </location>
</feature>
<evidence type="ECO:0000256" key="3">
    <source>
        <dbReference type="SAM" id="SignalP"/>
    </source>
</evidence>
<proteinExistence type="predicted"/>
<dbReference type="EMBL" id="JAHLQT010030594">
    <property type="protein sequence ID" value="KAG7160870.1"/>
    <property type="molecule type" value="Genomic_DNA"/>
</dbReference>
<evidence type="ECO:0000259" key="4">
    <source>
        <dbReference type="PROSITE" id="PS01180"/>
    </source>
</evidence>
<dbReference type="PROSITE" id="PS01180">
    <property type="entry name" value="CUB"/>
    <property type="match status" value="1"/>
</dbReference>
<name>A0A8J5JSB1_HOMAM</name>
<evidence type="ECO:0000313" key="5">
    <source>
        <dbReference type="EMBL" id="KAG7160870.1"/>
    </source>
</evidence>
<accession>A0A8J5JSB1</accession>
<comment type="caution">
    <text evidence="2">Lacks conserved residue(s) required for the propagation of feature annotation.</text>
</comment>
<dbReference type="SUPFAM" id="SSF49854">
    <property type="entry name" value="Spermadhesin, CUB domain"/>
    <property type="match status" value="1"/>
</dbReference>
<evidence type="ECO:0000256" key="1">
    <source>
        <dbReference type="ARBA" id="ARBA00023157"/>
    </source>
</evidence>
<evidence type="ECO:0000313" key="6">
    <source>
        <dbReference type="Proteomes" id="UP000747542"/>
    </source>
</evidence>